<proteinExistence type="predicted"/>
<gene>
    <name evidence="1" type="ORF">LPENT_00593</name>
</gene>
<protein>
    <submittedName>
        <fullName evidence="1">SLT domain protein</fullName>
    </submittedName>
</protein>
<name>G0M1A3_LACPE</name>
<sequence length="122" mass="13050">MSNASAVYRYIKGMENGGLVDKDQIIRIAEHNKPEVVLPLTNKSRANQLISQASQVVNGNNGSQVASTSSESSEKLDKVIALLTALVSGQGSVQAFIAKSDVINTIKSDNKTASQYSQMMGY</sequence>
<evidence type="ECO:0000313" key="1">
    <source>
        <dbReference type="EMBL" id="CCC15897.1"/>
    </source>
</evidence>
<dbReference type="EMBL" id="FR874854">
    <property type="protein sequence ID" value="CCC15897.1"/>
    <property type="molecule type" value="Genomic_DNA"/>
</dbReference>
<organism evidence="1">
    <name type="scientific">Lactiplantibacillus pentosus IG1</name>
    <dbReference type="NCBI Taxonomy" id="1042160"/>
    <lineage>
        <taxon>Bacteria</taxon>
        <taxon>Bacillati</taxon>
        <taxon>Bacillota</taxon>
        <taxon>Bacilli</taxon>
        <taxon>Lactobacillales</taxon>
        <taxon>Lactobacillaceae</taxon>
        <taxon>Lactiplantibacillus</taxon>
    </lineage>
</organism>
<reference evidence="1" key="1">
    <citation type="journal article" date="2011" name="J. Bacteriol.">
        <title>Genome Sequence of Lactobacillus pentosus IG1, a Strain Isolated from Spanish-Style Green Olive Fermentations.</title>
        <authorList>
            <person name="Maldonado-Barragan A."/>
            <person name="Caballero-Guerrero B."/>
            <person name="Lucena-Padros H."/>
            <person name="Ruiz-Barba J.L."/>
        </authorList>
    </citation>
    <scope>NUCLEOTIDE SEQUENCE</scope>
    <source>
        <strain evidence="1">IG1</strain>
    </source>
</reference>
<dbReference type="AlphaFoldDB" id="G0M1A3"/>
<accession>G0M1A3</accession>